<dbReference type="OrthoDB" id="281881at2"/>
<sequence length="72" mass="8157">MRHRLRLFTGEDEGTAVAEPGMTVKLSEITHILAEAVQADRAWLHDFDNDEVQISADLYDVLSAYWNLRPSA</sequence>
<dbReference type="Proteomes" id="UP000319383">
    <property type="component" value="Chromosome"/>
</dbReference>
<evidence type="ECO:0000313" key="2">
    <source>
        <dbReference type="Proteomes" id="UP000319383"/>
    </source>
</evidence>
<evidence type="ECO:0000313" key="1">
    <source>
        <dbReference type="EMBL" id="QDU46005.1"/>
    </source>
</evidence>
<protein>
    <submittedName>
        <fullName evidence="1">Uncharacterized protein</fullName>
    </submittedName>
</protein>
<dbReference type="RefSeq" id="WP_145378535.1">
    <property type="nucleotide sequence ID" value="NZ_CAXBED010000270.1"/>
</dbReference>
<gene>
    <name evidence="1" type="ORF">Mal52_45020</name>
</gene>
<organism evidence="1 2">
    <name type="scientific">Symmachiella dynata</name>
    <dbReference type="NCBI Taxonomy" id="2527995"/>
    <lineage>
        <taxon>Bacteria</taxon>
        <taxon>Pseudomonadati</taxon>
        <taxon>Planctomycetota</taxon>
        <taxon>Planctomycetia</taxon>
        <taxon>Planctomycetales</taxon>
        <taxon>Planctomycetaceae</taxon>
        <taxon>Symmachiella</taxon>
    </lineage>
</organism>
<dbReference type="AlphaFoldDB" id="A0A517ZU88"/>
<dbReference type="EMBL" id="CP036276">
    <property type="protein sequence ID" value="QDU46005.1"/>
    <property type="molecule type" value="Genomic_DNA"/>
</dbReference>
<proteinExistence type="predicted"/>
<name>A0A517ZU88_9PLAN</name>
<dbReference type="KEGG" id="sdyn:Mal52_45020"/>
<accession>A0A517ZU88</accession>
<reference evidence="1 2" key="1">
    <citation type="submission" date="2019-02" db="EMBL/GenBank/DDBJ databases">
        <title>Deep-cultivation of Planctomycetes and their phenomic and genomic characterization uncovers novel biology.</title>
        <authorList>
            <person name="Wiegand S."/>
            <person name="Jogler M."/>
            <person name="Boedeker C."/>
            <person name="Pinto D."/>
            <person name="Vollmers J."/>
            <person name="Rivas-Marin E."/>
            <person name="Kohn T."/>
            <person name="Peeters S.H."/>
            <person name="Heuer A."/>
            <person name="Rast P."/>
            <person name="Oberbeckmann S."/>
            <person name="Bunk B."/>
            <person name="Jeske O."/>
            <person name="Meyerdierks A."/>
            <person name="Storesund J.E."/>
            <person name="Kallscheuer N."/>
            <person name="Luecker S."/>
            <person name="Lage O.M."/>
            <person name="Pohl T."/>
            <person name="Merkel B.J."/>
            <person name="Hornburger P."/>
            <person name="Mueller R.-W."/>
            <person name="Bruemmer F."/>
            <person name="Labrenz M."/>
            <person name="Spormann A.M."/>
            <person name="Op den Camp H."/>
            <person name="Overmann J."/>
            <person name="Amann R."/>
            <person name="Jetten M.S.M."/>
            <person name="Mascher T."/>
            <person name="Medema M.H."/>
            <person name="Devos D.P."/>
            <person name="Kaster A.-K."/>
            <person name="Ovreas L."/>
            <person name="Rohde M."/>
            <person name="Galperin M.Y."/>
            <person name="Jogler C."/>
        </authorList>
    </citation>
    <scope>NUCLEOTIDE SEQUENCE [LARGE SCALE GENOMIC DNA]</scope>
    <source>
        <strain evidence="1 2">Mal52</strain>
    </source>
</reference>
<keyword evidence="2" id="KW-1185">Reference proteome</keyword>